<name>A0A9N9RAH7_9NEOP</name>
<keyword evidence="3" id="KW-1185">Reference proteome</keyword>
<dbReference type="EMBL" id="OU893336">
    <property type="protein sequence ID" value="CAG9792934.1"/>
    <property type="molecule type" value="Genomic_DNA"/>
</dbReference>
<dbReference type="AlphaFoldDB" id="A0A9N9RAH7"/>
<reference evidence="2" key="1">
    <citation type="submission" date="2021-12" db="EMBL/GenBank/DDBJ databases">
        <authorList>
            <person name="King R."/>
        </authorList>
    </citation>
    <scope>NUCLEOTIDE SEQUENCE</scope>
</reference>
<protein>
    <submittedName>
        <fullName evidence="2">Uncharacterized protein</fullName>
    </submittedName>
</protein>
<dbReference type="OrthoDB" id="7490685at2759"/>
<gene>
    <name evidence="2" type="ORF">DIATSA_LOCUS10419</name>
</gene>
<evidence type="ECO:0000313" key="2">
    <source>
        <dbReference type="EMBL" id="CAG9792934.1"/>
    </source>
</evidence>
<organism evidence="2 3">
    <name type="scientific">Diatraea saccharalis</name>
    <name type="common">sugarcane borer</name>
    <dbReference type="NCBI Taxonomy" id="40085"/>
    <lineage>
        <taxon>Eukaryota</taxon>
        <taxon>Metazoa</taxon>
        <taxon>Ecdysozoa</taxon>
        <taxon>Arthropoda</taxon>
        <taxon>Hexapoda</taxon>
        <taxon>Insecta</taxon>
        <taxon>Pterygota</taxon>
        <taxon>Neoptera</taxon>
        <taxon>Endopterygota</taxon>
        <taxon>Lepidoptera</taxon>
        <taxon>Glossata</taxon>
        <taxon>Ditrysia</taxon>
        <taxon>Pyraloidea</taxon>
        <taxon>Crambidae</taxon>
        <taxon>Crambinae</taxon>
        <taxon>Diatraea</taxon>
    </lineage>
</organism>
<feature type="region of interest" description="Disordered" evidence="1">
    <location>
        <begin position="1"/>
        <end position="37"/>
    </location>
</feature>
<evidence type="ECO:0000313" key="3">
    <source>
        <dbReference type="Proteomes" id="UP001153714"/>
    </source>
</evidence>
<dbReference type="Proteomes" id="UP001153714">
    <property type="component" value="Chromosome 5"/>
</dbReference>
<proteinExistence type="predicted"/>
<sequence length="430" mass="47955">MDDTHQSRPSDAASAATRKRRSSILKSQRPPRTPFSELEFHVATPTDTAKSRRVSFSRRTGVAEFVTNEATTTWKNFYEEHNKSLELSGNDSVANPPKQTIGHLGKRIFDQQFQEVEAVDFTSLDNPSRTINTSLNKVNFTEQLASLECTSGDKTLLAPQQNFEMSSFTDQQTNVFGENFVVSTMGEESGGININFSAIQTIGSSEVVDDLDQMQADLLRVKSNIFCPGPFTGRADLSEYIEVDLNTTHVTMKNDVSDMSITDTIHSPKVQEVSKNNSIKINRSQYKDLVADKENIVIFDMGCSPVNTTEKRKTIVYENENVSITQGLPMNIILPKDNKSEKRRTIVYESDAADISVTQAVPDNIMLDDTNKRKTILSHNETGNISITQALPMNIILPKENKSEKRRTIVYENDAADISVTQAVPDNIIS</sequence>
<evidence type="ECO:0000256" key="1">
    <source>
        <dbReference type="SAM" id="MobiDB-lite"/>
    </source>
</evidence>
<reference evidence="2" key="2">
    <citation type="submission" date="2022-10" db="EMBL/GenBank/DDBJ databases">
        <authorList>
            <consortium name="ENA_rothamsted_submissions"/>
            <consortium name="culmorum"/>
            <person name="King R."/>
        </authorList>
    </citation>
    <scope>NUCLEOTIDE SEQUENCE</scope>
</reference>
<accession>A0A9N9RAH7</accession>